<dbReference type="EMBL" id="VZPB01000038">
    <property type="protein sequence ID" value="KAB0579359.1"/>
    <property type="molecule type" value="Genomic_DNA"/>
</dbReference>
<gene>
    <name evidence="2" type="ORF">F7Q92_15000</name>
</gene>
<feature type="compositionally biased region" description="Basic and acidic residues" evidence="1">
    <location>
        <begin position="8"/>
        <end position="20"/>
    </location>
</feature>
<dbReference type="RefSeq" id="WP_151124928.1">
    <property type="nucleotide sequence ID" value="NZ_CP088081.1"/>
</dbReference>
<comment type="caution">
    <text evidence="2">The sequence shown here is derived from an EMBL/GenBank/DDBJ whole genome shotgun (WGS) entry which is preliminary data.</text>
</comment>
<proteinExistence type="predicted"/>
<dbReference type="AlphaFoldDB" id="A0A643F9Q8"/>
<evidence type="ECO:0000313" key="2">
    <source>
        <dbReference type="EMBL" id="KAB0579359.1"/>
    </source>
</evidence>
<protein>
    <submittedName>
        <fullName evidence="2">Uncharacterized protein</fullName>
    </submittedName>
</protein>
<keyword evidence="3" id="KW-1185">Reference proteome</keyword>
<evidence type="ECO:0000313" key="3">
    <source>
        <dbReference type="Proteomes" id="UP000430120"/>
    </source>
</evidence>
<dbReference type="OrthoDB" id="9837864at2"/>
<sequence>MSPTLQHPPEHEHDHAEVRDAPSPLPQPAALAIDAIPFASDATVAGELDIAFSTHKSVIVRAQVDFAGDTPPMEVALVIPRAHCRDGQPLLSALQDAALAAIDRNTHGWEAAGTTPRRLSIQMNQRWYALYGFAG</sequence>
<feature type="region of interest" description="Disordered" evidence="1">
    <location>
        <begin position="1"/>
        <end position="26"/>
    </location>
</feature>
<reference evidence="2 3" key="1">
    <citation type="submission" date="2019-09" db="EMBL/GenBank/DDBJ databases">
        <title>Draft genome sequences of 48 bacterial type strains from the CCUG.</title>
        <authorList>
            <person name="Tunovic T."/>
            <person name="Pineiro-Iglesias B."/>
            <person name="Unosson C."/>
            <person name="Inganas E."/>
            <person name="Ohlen M."/>
            <person name="Cardew S."/>
            <person name="Jensie-Markopoulos S."/>
            <person name="Salva-Serra F."/>
            <person name="Jaen-Luchoro D."/>
            <person name="Karlsson R."/>
            <person name="Svensson-Stadler L."/>
            <person name="Chun J."/>
            <person name="Moore E."/>
        </authorList>
    </citation>
    <scope>NUCLEOTIDE SEQUENCE [LARGE SCALE GENOMIC DNA]</scope>
    <source>
        <strain evidence="2 3">CCUG 30977</strain>
    </source>
</reference>
<accession>A0A643F9Q8</accession>
<dbReference type="Proteomes" id="UP000430120">
    <property type="component" value="Unassembled WGS sequence"/>
</dbReference>
<name>A0A643F9Q8_IDEDE</name>
<evidence type="ECO:0000256" key="1">
    <source>
        <dbReference type="SAM" id="MobiDB-lite"/>
    </source>
</evidence>
<organism evidence="2 3">
    <name type="scientific">Ideonella dechloratans</name>
    <dbReference type="NCBI Taxonomy" id="36863"/>
    <lineage>
        <taxon>Bacteria</taxon>
        <taxon>Pseudomonadati</taxon>
        <taxon>Pseudomonadota</taxon>
        <taxon>Betaproteobacteria</taxon>
        <taxon>Burkholderiales</taxon>
        <taxon>Sphaerotilaceae</taxon>
        <taxon>Ideonella</taxon>
    </lineage>
</organism>